<dbReference type="AlphaFoldDB" id="A0A076LQ01"/>
<dbReference type="Proteomes" id="UP000028681">
    <property type="component" value="Plasmid 1"/>
</dbReference>
<accession>A0A076LQ01</accession>
<dbReference type="EMBL" id="CP006665">
    <property type="protein sequence ID" value="AIJ10685.1"/>
    <property type="molecule type" value="Genomic_DNA"/>
</dbReference>
<organism evidence="1 2">
    <name type="scientific">Edwardsiella anguillarum ET080813</name>
    <dbReference type="NCBI Taxonomy" id="667120"/>
    <lineage>
        <taxon>Bacteria</taxon>
        <taxon>Pseudomonadati</taxon>
        <taxon>Pseudomonadota</taxon>
        <taxon>Gammaproteobacteria</taxon>
        <taxon>Enterobacterales</taxon>
        <taxon>Hafniaceae</taxon>
        <taxon>Edwardsiella</taxon>
    </lineage>
</organism>
<dbReference type="KEGG" id="ete:ETEE_p1094"/>
<gene>
    <name evidence="1" type="ORF">ETEE_p1094</name>
</gene>
<geneLocation type="plasmid" evidence="1 2">
    <name>1</name>
</geneLocation>
<keyword evidence="1" id="KW-0614">Plasmid</keyword>
<evidence type="ECO:0000313" key="2">
    <source>
        <dbReference type="Proteomes" id="UP000028681"/>
    </source>
</evidence>
<protein>
    <submittedName>
        <fullName evidence="1">Uncharacterized protein</fullName>
    </submittedName>
</protein>
<sequence>MGALSVFITEVFTQGADLLGFESTPDVLMKTEEGYSLSVDTALGENTIHPDTLVGAGEILPEHGYKPWLMLVYLQQQFQQRSSEFSDEVKPLVEFCDELGTICDFKRFDSYLPLIQRFCFNHDEVRMDAERLGLVSALINLVAVKTDREDFFF</sequence>
<reference evidence="1 2" key="1">
    <citation type="journal article" date="2012" name="PLoS ONE">
        <title>Edwardsiella comparative phylogenomics reveal the new intra/inter-species taxonomic relationships, virulence evolution and niche adaptation mechanisms.</title>
        <authorList>
            <person name="Yang M."/>
            <person name="Lv Y."/>
            <person name="Xiao J."/>
            <person name="Wu H."/>
            <person name="Zheng H."/>
            <person name="Liu Q."/>
            <person name="Zhang Y."/>
            <person name="Wang Q."/>
        </authorList>
    </citation>
    <scope>NUCLEOTIDE SEQUENCE [LARGE SCALE GENOMIC DNA]</scope>
    <source>
        <strain evidence="2">080813</strain>
        <plasmid evidence="2">Plasmid 1</plasmid>
    </source>
</reference>
<evidence type="ECO:0000313" key="1">
    <source>
        <dbReference type="EMBL" id="AIJ10685.1"/>
    </source>
</evidence>
<name>A0A076LQ01_9GAMM</name>
<dbReference type="HOGENOM" id="CLU_080380_0_0_6"/>
<proteinExistence type="predicted"/>